<comment type="caution">
    <text evidence="5">The sequence shown here is derived from an EMBL/GenBank/DDBJ whole genome shotgun (WGS) entry which is preliminary data.</text>
</comment>
<dbReference type="GO" id="GO:0003697">
    <property type="term" value="F:single-stranded DNA binding"/>
    <property type="evidence" value="ECO:0007669"/>
    <property type="project" value="TreeGrafter"/>
</dbReference>
<feature type="compositionally biased region" description="Polar residues" evidence="3">
    <location>
        <begin position="375"/>
        <end position="385"/>
    </location>
</feature>
<dbReference type="GO" id="GO:0042148">
    <property type="term" value="P:DNA strand invasion"/>
    <property type="evidence" value="ECO:0007669"/>
    <property type="project" value="TreeGrafter"/>
</dbReference>
<evidence type="ECO:0000256" key="2">
    <source>
        <dbReference type="ARBA" id="ARBA00022840"/>
    </source>
</evidence>
<feature type="domain" description="RecA family profile 1" evidence="4">
    <location>
        <begin position="83"/>
        <end position="261"/>
    </location>
</feature>
<dbReference type="AlphaFoldDB" id="A0AAV5S3N9"/>
<keyword evidence="2" id="KW-0067">ATP-binding</keyword>
<protein>
    <submittedName>
        <fullName evidence="5">DNA-dependent ATPase</fullName>
    </submittedName>
</protein>
<dbReference type="InterPro" id="IPR013632">
    <property type="entry name" value="Rad51_C"/>
</dbReference>
<feature type="region of interest" description="Disordered" evidence="3">
    <location>
        <begin position="351"/>
        <end position="397"/>
    </location>
</feature>
<dbReference type="PANTHER" id="PTHR22942">
    <property type="entry name" value="RECA/RAD51/RADA DNA STRAND-PAIRING FAMILY MEMBER"/>
    <property type="match status" value="1"/>
</dbReference>
<dbReference type="EMBL" id="BTGD01000025">
    <property type="protein sequence ID" value="GMM58320.1"/>
    <property type="molecule type" value="Genomic_DNA"/>
</dbReference>
<dbReference type="InterPro" id="IPR027417">
    <property type="entry name" value="P-loop_NTPase"/>
</dbReference>
<evidence type="ECO:0000259" key="4">
    <source>
        <dbReference type="PROSITE" id="PS50162"/>
    </source>
</evidence>
<dbReference type="Pfam" id="PF08423">
    <property type="entry name" value="Rad51"/>
    <property type="match status" value="1"/>
</dbReference>
<sequence length="479" mass="53380">MDLYDELPQSSLLCDPEFAVLLDACARNRITTIDFLTLNAGELARLSQRSVTEALRAKKVLLSEFDAQFAQRDQVCPLSELPMPQQFTSGDMDIDEALGGGIHTHAITEVFGESSTGKSQLLMQLCLSVQLPKDQGGLGAKCVYITTEGDLPTARLEGILAARPELQALGVSQKNIYTVSCLDLLSQEHILNVQLPVLLERAGGDIRLIIIDSISHHMRVELETKSFRESQENRAYVDKMAEALLRLANKHAAAVVVANQVGDKPLVERAEGFVHNFTDYDYQMGWLVGWSDSTIRYRQNYTDEASAVRRVLRPSHGTMSQRSMSPNSSVQDLLSDDEDYMLIEREASRLGEPEQNIASSTTNGQGDGRVLNAGNKRSSQINDRSVGQPPRKMRPRKKRLDIRVPNLGLSWANHVSTRILLKKAYKASPMVKRGELKFYQGSDPAAFWQVRRTLQVVYSTFSQPNQVSFTITKKGIEVV</sequence>
<evidence type="ECO:0000256" key="1">
    <source>
        <dbReference type="ARBA" id="ARBA00022741"/>
    </source>
</evidence>
<dbReference type="GO" id="GO:0000150">
    <property type="term" value="F:DNA strand exchange activity"/>
    <property type="evidence" value="ECO:0007669"/>
    <property type="project" value="TreeGrafter"/>
</dbReference>
<keyword evidence="6" id="KW-1185">Reference proteome</keyword>
<dbReference type="GO" id="GO:0061982">
    <property type="term" value="P:meiosis I cell cycle process"/>
    <property type="evidence" value="ECO:0007669"/>
    <property type="project" value="UniProtKB-ARBA"/>
</dbReference>
<dbReference type="PROSITE" id="PS50162">
    <property type="entry name" value="RECA_2"/>
    <property type="match status" value="1"/>
</dbReference>
<keyword evidence="1" id="KW-0547">Nucleotide-binding</keyword>
<organism evidence="5 6">
    <name type="scientific">Maudiozyma humilis</name>
    <name type="common">Sour dough yeast</name>
    <name type="synonym">Kazachstania humilis</name>
    <dbReference type="NCBI Taxonomy" id="51915"/>
    <lineage>
        <taxon>Eukaryota</taxon>
        <taxon>Fungi</taxon>
        <taxon>Dikarya</taxon>
        <taxon>Ascomycota</taxon>
        <taxon>Saccharomycotina</taxon>
        <taxon>Saccharomycetes</taxon>
        <taxon>Saccharomycetales</taxon>
        <taxon>Saccharomycetaceae</taxon>
        <taxon>Maudiozyma</taxon>
    </lineage>
</organism>
<evidence type="ECO:0000313" key="6">
    <source>
        <dbReference type="Proteomes" id="UP001377567"/>
    </source>
</evidence>
<dbReference type="InterPro" id="IPR003593">
    <property type="entry name" value="AAA+_ATPase"/>
</dbReference>
<name>A0AAV5S3N9_MAUHU</name>
<dbReference type="PANTHER" id="PTHR22942:SF66">
    <property type="entry name" value="RE19845P"/>
    <property type="match status" value="1"/>
</dbReference>
<dbReference type="GO" id="GO:0140664">
    <property type="term" value="F:ATP-dependent DNA damage sensor activity"/>
    <property type="evidence" value="ECO:0007669"/>
    <property type="project" value="InterPro"/>
</dbReference>
<dbReference type="GO" id="GO:0000730">
    <property type="term" value="P:DNA recombinase assembly"/>
    <property type="evidence" value="ECO:0007669"/>
    <property type="project" value="TreeGrafter"/>
</dbReference>
<accession>A0AAV5S3N9</accession>
<evidence type="ECO:0000313" key="5">
    <source>
        <dbReference type="EMBL" id="GMM58320.1"/>
    </source>
</evidence>
<proteinExistence type="predicted"/>
<dbReference type="GO" id="GO:0006312">
    <property type="term" value="P:mitotic recombination"/>
    <property type="evidence" value="ECO:0007669"/>
    <property type="project" value="TreeGrafter"/>
</dbReference>
<dbReference type="Proteomes" id="UP001377567">
    <property type="component" value="Unassembled WGS sequence"/>
</dbReference>
<dbReference type="SUPFAM" id="SSF52540">
    <property type="entry name" value="P-loop containing nucleoside triphosphate hydrolases"/>
    <property type="match status" value="1"/>
</dbReference>
<dbReference type="GO" id="GO:0005524">
    <property type="term" value="F:ATP binding"/>
    <property type="evidence" value="ECO:0007669"/>
    <property type="project" value="UniProtKB-KW"/>
</dbReference>
<dbReference type="SMART" id="SM00382">
    <property type="entry name" value="AAA"/>
    <property type="match status" value="1"/>
</dbReference>
<reference evidence="5 6" key="1">
    <citation type="journal article" date="2023" name="Elife">
        <title>Identification of key yeast species and microbe-microbe interactions impacting larval growth of Drosophila in the wild.</title>
        <authorList>
            <person name="Mure A."/>
            <person name="Sugiura Y."/>
            <person name="Maeda R."/>
            <person name="Honda K."/>
            <person name="Sakurai N."/>
            <person name="Takahashi Y."/>
            <person name="Watada M."/>
            <person name="Katoh T."/>
            <person name="Gotoh A."/>
            <person name="Gotoh Y."/>
            <person name="Taniguchi I."/>
            <person name="Nakamura K."/>
            <person name="Hayashi T."/>
            <person name="Katayama T."/>
            <person name="Uemura T."/>
            <person name="Hattori Y."/>
        </authorList>
    </citation>
    <scope>NUCLEOTIDE SEQUENCE [LARGE SCALE GENOMIC DNA]</scope>
    <source>
        <strain evidence="5 6">KH-74</strain>
    </source>
</reference>
<evidence type="ECO:0000256" key="3">
    <source>
        <dbReference type="SAM" id="MobiDB-lite"/>
    </source>
</evidence>
<dbReference type="Gene3D" id="3.40.50.300">
    <property type="entry name" value="P-loop containing nucleotide triphosphate hydrolases"/>
    <property type="match status" value="2"/>
</dbReference>
<dbReference type="InterPro" id="IPR020588">
    <property type="entry name" value="RecA_ATP-bd"/>
</dbReference>
<dbReference type="GO" id="GO:0003690">
    <property type="term" value="F:double-stranded DNA binding"/>
    <property type="evidence" value="ECO:0007669"/>
    <property type="project" value="TreeGrafter"/>
</dbReference>
<gene>
    <name evidence="5" type="ORF">DAKH74_049370</name>
</gene>